<evidence type="ECO:0000313" key="8">
    <source>
        <dbReference type="EMBL" id="JAV05643.1"/>
    </source>
</evidence>
<feature type="region of interest" description="Disordered" evidence="6">
    <location>
        <begin position="656"/>
        <end position="709"/>
    </location>
</feature>
<feature type="compositionally biased region" description="Acidic residues" evidence="6">
    <location>
        <begin position="669"/>
        <end position="680"/>
    </location>
</feature>
<feature type="domain" description="C2H2-type" evidence="7">
    <location>
        <begin position="410"/>
        <end position="432"/>
    </location>
</feature>
<keyword evidence="1" id="KW-0479">Metal-binding</keyword>
<dbReference type="GO" id="GO:0008270">
    <property type="term" value="F:zinc ion binding"/>
    <property type="evidence" value="ECO:0007669"/>
    <property type="project" value="UniProtKB-KW"/>
</dbReference>
<evidence type="ECO:0000256" key="1">
    <source>
        <dbReference type="ARBA" id="ARBA00022723"/>
    </source>
</evidence>
<feature type="region of interest" description="Disordered" evidence="6">
    <location>
        <begin position="816"/>
        <end position="938"/>
    </location>
</feature>
<dbReference type="Gene3D" id="3.30.160.60">
    <property type="entry name" value="Classic Zinc Finger"/>
    <property type="match status" value="3"/>
</dbReference>
<dbReference type="GO" id="GO:0000981">
    <property type="term" value="F:DNA-binding transcription factor activity, RNA polymerase II-specific"/>
    <property type="evidence" value="ECO:0007669"/>
    <property type="project" value="TreeGrafter"/>
</dbReference>
<evidence type="ECO:0000256" key="2">
    <source>
        <dbReference type="ARBA" id="ARBA00022737"/>
    </source>
</evidence>
<feature type="domain" description="C2H2-type" evidence="7">
    <location>
        <begin position="307"/>
        <end position="335"/>
    </location>
</feature>
<evidence type="ECO:0000256" key="3">
    <source>
        <dbReference type="ARBA" id="ARBA00022771"/>
    </source>
</evidence>
<feature type="compositionally biased region" description="Low complexity" evidence="6">
    <location>
        <begin position="843"/>
        <end position="853"/>
    </location>
</feature>
<evidence type="ECO:0000256" key="6">
    <source>
        <dbReference type="SAM" id="MobiDB-lite"/>
    </source>
</evidence>
<keyword evidence="3 5" id="KW-0863">Zinc-finger</keyword>
<dbReference type="SMART" id="SM00355">
    <property type="entry name" value="ZnF_C2H2"/>
    <property type="match status" value="7"/>
</dbReference>
<dbReference type="PROSITE" id="PS50157">
    <property type="entry name" value="ZINC_FINGER_C2H2_2"/>
    <property type="match status" value="6"/>
</dbReference>
<keyword evidence="4" id="KW-0862">Zinc</keyword>
<dbReference type="InterPro" id="IPR013087">
    <property type="entry name" value="Znf_C2H2_type"/>
</dbReference>
<feature type="domain" description="C2H2-type" evidence="7">
    <location>
        <begin position="489"/>
        <end position="516"/>
    </location>
</feature>
<evidence type="ECO:0000256" key="4">
    <source>
        <dbReference type="ARBA" id="ARBA00022833"/>
    </source>
</evidence>
<dbReference type="GO" id="GO:0005634">
    <property type="term" value="C:nucleus"/>
    <property type="evidence" value="ECO:0007669"/>
    <property type="project" value="TreeGrafter"/>
</dbReference>
<accession>A0A1L8DGQ7</accession>
<dbReference type="AlphaFoldDB" id="A0A1L8DGQ7"/>
<sequence length="938" mass="103106">MKKVIQPNVRKVYGTSVQQHQTESQINAVRKINTLLSSGAVSVTGPNQSRILKQKPQMYNSQQQKCYVCDEACNTGGALLLDTYTSHSQTKLPNKIGRLIGDAFLVIVRADDVVCKRCVGMFNRMDNYETELERIRTSILGFICRKYGITEDEIRGGAPINSGPPPSKVQKIATPSGMGTKIVTRVLSTPDHDDSDDVQIQVRKTSLRSDGDDSTERTMPALVRTSTNSTQQVRRVVTTSTPQGTHREPIKIYRCASCDHTTPDLKQFQSHYENCRSTWPCKVCKRMFTTSQALKLHTQEKHPQVDYTCSHCNLNFMNDAAYKRHIEVSHPDAKATEAPTTAVTTTTQMRTSVMYTCSVCGWKTGERQVYEEHVRKHNKMKPFKCRICNQRFETRESASKHAKTHQPDYFKCGDCATSFPQRELLMKHFEVHHKGAIAGQTTHKVVTSVVNSTPTSQSVTTQKLLQETIDEALRDTGEGIDTTKGIHFFSCNICSLTFIQETYYNQHMETHKRDTKKVVVTSVGQLPTVTSATSAQRQSLIRQDVRTTNATILGTQSTTISDADLESIFEKMHADKGESEAVSAVQTTTSDNLVITKQSTAGGGITYNITIPQQQEDGAAGQEGEGGKVIFQGNEGDEAQVAAGIDMPVLDNLDESEGAQQQEEHQQEEATEGVAGEEETAGSGGAPVSMPSLDDDGDSQSQTGHMDGVPMELDEMQSGVEGEQIKFILNENGQLLQLDNHIITTDAEGNQIIVQGADSEHLQQLLQSVAGLDGNTIQMIGGENNQMILVQQGDGEPQLIDASLLNADGHIVIQQAQDGESQSSEDVSTTVAYTTSGQEDGVSEQTVEESVVQQHDDADVEGHEVVQSEPMETEEEVAKEVTEESEHAAEQEVKEDVQEMKEDGATEEVPVTSAQTAQSSEVFFNIDDLMGQPEAEQK</sequence>
<reference evidence="8" key="1">
    <citation type="submission" date="2016-12" db="EMBL/GenBank/DDBJ databases">
        <title>An insight into the sialome and mialome of the sand fly, Nyssomyia neivai.</title>
        <authorList>
            <person name="Sebastian V."/>
            <person name="Goulart T.M."/>
            <person name="Oliveira W."/>
            <person name="Calvo E."/>
            <person name="Oliveira L.F."/>
            <person name="Pinto M.C."/>
            <person name="Rosselino A.M."/>
            <person name="Ribeiro J.M."/>
        </authorList>
    </citation>
    <scope>NUCLEOTIDE SEQUENCE</scope>
</reference>
<keyword evidence="2" id="KW-0677">Repeat</keyword>
<feature type="compositionally biased region" description="Polar residues" evidence="6">
    <location>
        <begin position="912"/>
        <end position="922"/>
    </location>
</feature>
<dbReference type="EMBL" id="GFDF01008441">
    <property type="protein sequence ID" value="JAV05643.1"/>
    <property type="molecule type" value="Transcribed_RNA"/>
</dbReference>
<feature type="compositionally biased region" description="Basic and acidic residues" evidence="6">
    <location>
        <begin position="876"/>
        <end position="904"/>
    </location>
</feature>
<dbReference type="PANTHER" id="PTHR24409:SF295">
    <property type="entry name" value="AZ2-RELATED"/>
    <property type="match status" value="1"/>
</dbReference>
<dbReference type="PANTHER" id="PTHR24409">
    <property type="entry name" value="ZINC FINGER PROTEIN 142"/>
    <property type="match status" value="1"/>
</dbReference>
<evidence type="ECO:0000256" key="5">
    <source>
        <dbReference type="PROSITE-ProRule" id="PRU00042"/>
    </source>
</evidence>
<feature type="compositionally biased region" description="Polar residues" evidence="6">
    <location>
        <begin position="816"/>
        <end position="838"/>
    </location>
</feature>
<feature type="domain" description="C2H2-type" evidence="7">
    <location>
        <begin position="279"/>
        <end position="302"/>
    </location>
</feature>
<protein>
    <submittedName>
        <fullName evidence="8">Putative c2h2-type zn-finger protein</fullName>
    </submittedName>
</protein>
<dbReference type="InterPro" id="IPR036236">
    <property type="entry name" value="Znf_C2H2_sf"/>
</dbReference>
<feature type="domain" description="C2H2-type" evidence="7">
    <location>
        <begin position="383"/>
        <end position="410"/>
    </location>
</feature>
<dbReference type="GO" id="GO:0000977">
    <property type="term" value="F:RNA polymerase II transcription regulatory region sequence-specific DNA binding"/>
    <property type="evidence" value="ECO:0007669"/>
    <property type="project" value="TreeGrafter"/>
</dbReference>
<organism evidence="8">
    <name type="scientific">Nyssomyia neivai</name>
    <dbReference type="NCBI Taxonomy" id="330878"/>
    <lineage>
        <taxon>Eukaryota</taxon>
        <taxon>Metazoa</taxon>
        <taxon>Ecdysozoa</taxon>
        <taxon>Arthropoda</taxon>
        <taxon>Hexapoda</taxon>
        <taxon>Insecta</taxon>
        <taxon>Pterygota</taxon>
        <taxon>Neoptera</taxon>
        <taxon>Endopterygota</taxon>
        <taxon>Diptera</taxon>
        <taxon>Nematocera</taxon>
        <taxon>Psychodoidea</taxon>
        <taxon>Psychodidae</taxon>
        <taxon>Nyssomyia</taxon>
    </lineage>
</organism>
<evidence type="ECO:0000259" key="7">
    <source>
        <dbReference type="PROSITE" id="PS50157"/>
    </source>
</evidence>
<feature type="compositionally biased region" description="Basic and acidic residues" evidence="6">
    <location>
        <begin position="854"/>
        <end position="866"/>
    </location>
</feature>
<dbReference type="SUPFAM" id="SSF57667">
    <property type="entry name" value="beta-beta-alpha zinc fingers"/>
    <property type="match status" value="3"/>
</dbReference>
<name>A0A1L8DGQ7_9DIPT</name>
<dbReference type="Pfam" id="PF00096">
    <property type="entry name" value="zf-C2H2"/>
    <property type="match status" value="1"/>
</dbReference>
<feature type="domain" description="C2H2-type" evidence="7">
    <location>
        <begin position="355"/>
        <end position="382"/>
    </location>
</feature>
<dbReference type="PROSITE" id="PS00028">
    <property type="entry name" value="ZINC_FINGER_C2H2_1"/>
    <property type="match status" value="3"/>
</dbReference>
<dbReference type="Pfam" id="PF12874">
    <property type="entry name" value="zf-met"/>
    <property type="match status" value="1"/>
</dbReference>
<proteinExistence type="predicted"/>